<evidence type="ECO:0000256" key="1">
    <source>
        <dbReference type="SAM" id="MobiDB-lite"/>
    </source>
</evidence>
<reference evidence="2 3" key="1">
    <citation type="submission" date="2020-06" db="EMBL/GenBank/DDBJ databases">
        <title>Interaction of electrochemicaly active bacteria, Geobacter bremensis R4 on different carbon anode.</title>
        <authorList>
            <person name="Meng L."/>
            <person name="Yoshida N."/>
        </authorList>
    </citation>
    <scope>NUCLEOTIDE SEQUENCE [LARGE SCALE GENOMIC DNA]</scope>
    <source>
        <strain evidence="2 3">R4</strain>
    </source>
</reference>
<accession>A0A6S6M4L6</accession>
<dbReference type="KEGG" id="gbn:GEOBRER4_13410"/>
<organism evidence="2 3">
    <name type="scientific">Citrifermentans bremense</name>
    <dbReference type="NCBI Taxonomy" id="60035"/>
    <lineage>
        <taxon>Bacteria</taxon>
        <taxon>Pseudomonadati</taxon>
        <taxon>Thermodesulfobacteriota</taxon>
        <taxon>Desulfuromonadia</taxon>
        <taxon>Geobacterales</taxon>
        <taxon>Geobacteraceae</taxon>
        <taxon>Citrifermentans</taxon>
    </lineage>
</organism>
<dbReference type="RefSeq" id="WP_226377914.1">
    <property type="nucleotide sequence ID" value="NZ_AP023213.1"/>
</dbReference>
<dbReference type="AlphaFoldDB" id="A0A6S6M4L6"/>
<evidence type="ECO:0000313" key="3">
    <source>
        <dbReference type="Proteomes" id="UP000515472"/>
    </source>
</evidence>
<dbReference type="Proteomes" id="UP000515472">
    <property type="component" value="Chromosome"/>
</dbReference>
<keyword evidence="3" id="KW-1185">Reference proteome</keyword>
<name>A0A6S6M4L6_9BACT</name>
<dbReference type="EMBL" id="AP023213">
    <property type="protein sequence ID" value="BCG46591.1"/>
    <property type="molecule type" value="Genomic_DNA"/>
</dbReference>
<proteinExistence type="predicted"/>
<feature type="region of interest" description="Disordered" evidence="1">
    <location>
        <begin position="98"/>
        <end position="128"/>
    </location>
</feature>
<sequence length="173" mass="19643">MEVLSGKVSRQILLGDEGFVDEFSDAAKGIEELTEIPKSQRFLHRPSLEQIFPNEARQNKDLRDRLVAEAVETHGYDQKEVADYLQLHYSTVSRIMARNNNKTQEYNRPDPQASPGLRRSDRHRVPTGGTSRILMIPRLFEERFGADKLESRNACTSVVQGLGASVPLFYNNP</sequence>
<gene>
    <name evidence="2" type="ORF">GEOBRER4_13410</name>
</gene>
<evidence type="ECO:0000313" key="2">
    <source>
        <dbReference type="EMBL" id="BCG46591.1"/>
    </source>
</evidence>
<protein>
    <submittedName>
        <fullName evidence="2">Uncharacterized protein</fullName>
    </submittedName>
</protein>